<reference evidence="4 5" key="1">
    <citation type="submission" date="2024-06" db="EMBL/GenBank/DDBJ databases">
        <title>The Natural Products Discovery Center: Release of the First 8490 Sequenced Strains for Exploring Actinobacteria Biosynthetic Diversity.</title>
        <authorList>
            <person name="Kalkreuter E."/>
            <person name="Kautsar S.A."/>
            <person name="Yang D."/>
            <person name="Bader C.D."/>
            <person name="Teijaro C.N."/>
            <person name="Fluegel L."/>
            <person name="Davis C.M."/>
            <person name="Simpson J.R."/>
            <person name="Lauterbach L."/>
            <person name="Steele A.D."/>
            <person name="Gui C."/>
            <person name="Meng S."/>
            <person name="Li G."/>
            <person name="Viehrig K."/>
            <person name="Ye F."/>
            <person name="Su P."/>
            <person name="Kiefer A.F."/>
            <person name="Nichols A."/>
            <person name="Cepeda A.J."/>
            <person name="Yan W."/>
            <person name="Fan B."/>
            <person name="Jiang Y."/>
            <person name="Adhikari A."/>
            <person name="Zheng C.-J."/>
            <person name="Schuster L."/>
            <person name="Cowan T.M."/>
            <person name="Smanski M.J."/>
            <person name="Chevrette M.G."/>
            <person name="De Carvalho L.P.S."/>
            <person name="Shen B."/>
        </authorList>
    </citation>
    <scope>NUCLEOTIDE SEQUENCE [LARGE SCALE GENOMIC DNA]</scope>
    <source>
        <strain evidence="4 5">NPDC001694</strain>
    </source>
</reference>
<sequence length="528" mass="58442">MALRNGGLPGADRRQIQTAVLGAVDSQEPLVLPLEAIELDAFRKQYEGQTFWCGSWLGGCGRQLTTKLYVDRVCHFAHHPDLHTARPPCARRARDVTSADHLYVKAAAEGLLRAQGMPGEVVCSQPGPELAPAGSVVQLRLGEGSGLTIHMNAAVRPDWDMQTAARIVVEAGVLLDRSILQRLPYVHRIRCASQGTSRRVLIGTETARGIQWFTPEQCSLGPAGLVTPALDDLPNRPIARPLGRSRTEPHDQPARVSPEVRHLLLRLATARQGRDITNTQKLIKECDILLGRRTPVPAVLKEARDSAKQWLLERSKEVVTWGSQGERMVLTGDAAKREQEKRARQARKAAEQREAYLAELKLALEDERFGDARGLLRGISQLPDSDVPLTRAQINFLKEARGRVNGGGLGKLQDRVARKKWLQRPCPMCQARPGEDCFDQVPDRRPLRRFGGHDERLQLVIASQEEAAARKRSQRTAAKALRGTTTEDLARKVSHVPCPTCKARTGQPCTVPGSHQSRVQRALSKRPR</sequence>
<evidence type="ECO:0000256" key="2">
    <source>
        <dbReference type="SAM" id="MobiDB-lite"/>
    </source>
</evidence>
<organism evidence="4 5">
    <name type="scientific">Streptomyces sp. 900105755</name>
    <dbReference type="NCBI Taxonomy" id="3154389"/>
    <lineage>
        <taxon>Bacteria</taxon>
        <taxon>Bacillati</taxon>
        <taxon>Actinomycetota</taxon>
        <taxon>Actinomycetes</taxon>
        <taxon>Kitasatosporales</taxon>
        <taxon>Streptomycetaceae</taxon>
        <taxon>Streptomyces</taxon>
    </lineage>
</organism>
<dbReference type="Proteomes" id="UP001490365">
    <property type="component" value="Unassembled WGS sequence"/>
</dbReference>
<gene>
    <name evidence="4" type="ORF">ABT211_46110</name>
</gene>
<comment type="caution">
    <text evidence="4">The sequence shown here is derived from an EMBL/GenBank/DDBJ whole genome shotgun (WGS) entry which is preliminary data.</text>
</comment>
<evidence type="ECO:0000313" key="4">
    <source>
        <dbReference type="EMBL" id="MER6274538.1"/>
    </source>
</evidence>
<accession>A0ABV1TWX0</accession>
<keyword evidence="5" id="KW-1185">Reference proteome</keyword>
<dbReference type="EMBL" id="JBEOZM010000060">
    <property type="protein sequence ID" value="MER6274538.1"/>
    <property type="molecule type" value="Genomic_DNA"/>
</dbReference>
<dbReference type="RefSeq" id="WP_351962747.1">
    <property type="nucleotide sequence ID" value="NZ_JBEOZM010000060.1"/>
</dbReference>
<feature type="coiled-coil region" evidence="1">
    <location>
        <begin position="335"/>
        <end position="366"/>
    </location>
</feature>
<keyword evidence="1" id="KW-0175">Coiled coil</keyword>
<name>A0ABV1TWX0_9ACTN</name>
<dbReference type="InterPro" id="IPR056911">
    <property type="entry name" value="Phage_Znf_bind_put"/>
</dbReference>
<feature type="region of interest" description="Disordered" evidence="2">
    <location>
        <begin position="505"/>
        <end position="528"/>
    </location>
</feature>
<evidence type="ECO:0000256" key="1">
    <source>
        <dbReference type="SAM" id="Coils"/>
    </source>
</evidence>
<feature type="domain" description="DNA-binding phage zinc finger" evidence="3">
    <location>
        <begin position="418"/>
        <end position="468"/>
    </location>
</feature>
<evidence type="ECO:0000259" key="3">
    <source>
        <dbReference type="Pfam" id="PF24623"/>
    </source>
</evidence>
<feature type="domain" description="DNA-binding phage zinc finger" evidence="3">
    <location>
        <begin position="477"/>
        <end position="522"/>
    </location>
</feature>
<dbReference type="Pfam" id="PF24623">
    <property type="entry name" value="Phage_zn_bind_8"/>
    <property type="match status" value="2"/>
</dbReference>
<evidence type="ECO:0000313" key="5">
    <source>
        <dbReference type="Proteomes" id="UP001490365"/>
    </source>
</evidence>
<protein>
    <recommendedName>
        <fullName evidence="3">DNA-binding phage zinc finger domain-containing protein</fullName>
    </recommendedName>
</protein>
<proteinExistence type="predicted"/>